<evidence type="ECO:0000313" key="3">
    <source>
        <dbReference type="Proteomes" id="UP001151760"/>
    </source>
</evidence>
<reference evidence="2" key="2">
    <citation type="submission" date="2022-01" db="EMBL/GenBank/DDBJ databases">
        <authorList>
            <person name="Yamashiro T."/>
            <person name="Shiraishi A."/>
            <person name="Satake H."/>
            <person name="Nakayama K."/>
        </authorList>
    </citation>
    <scope>NUCLEOTIDE SEQUENCE</scope>
</reference>
<comment type="caution">
    <text evidence="2">The sequence shown here is derived from an EMBL/GenBank/DDBJ whole genome shotgun (WGS) entry which is preliminary data.</text>
</comment>
<sequence>MPHDSPLPRVHTLRSDEGRMQPNELKEFVTKLSDRVAVLENYLKQTKKTYGDAFTKLIKKVKNLEKTIKSSKARRRAQFVVSDDEEEDSFNQGRKIAKIDEDPDISLVQQMIHHDAQTQGRQEYDLEPNFEFTTLEEVYTVEPNISTANVPVSTAGAEVSTAVEGLVYIRRSAAKRKDKDKEEGQRIASVHKEASNFKPEEWDNMQAQIEADEELAHRSYMCNYIKHMGSHTLYQLRGYSFDEIKVLFEATIKRVNTFTPVESDDTVPKVIAGSSKRSAEEELSEESSKRQKIREGSEPAEESKDKELDELSQEQLQQLIIIVPEEGMRVEALQTKYPIIDWENFDRDDLVKLWDLVRERFSSTKPTDDKERALWVELKRLFEPDIDDLLEL</sequence>
<dbReference type="EMBL" id="BQNB010015432">
    <property type="protein sequence ID" value="GJT39964.1"/>
    <property type="molecule type" value="Genomic_DNA"/>
</dbReference>
<evidence type="ECO:0000256" key="1">
    <source>
        <dbReference type="SAM" id="MobiDB-lite"/>
    </source>
</evidence>
<organism evidence="2 3">
    <name type="scientific">Tanacetum coccineum</name>
    <dbReference type="NCBI Taxonomy" id="301880"/>
    <lineage>
        <taxon>Eukaryota</taxon>
        <taxon>Viridiplantae</taxon>
        <taxon>Streptophyta</taxon>
        <taxon>Embryophyta</taxon>
        <taxon>Tracheophyta</taxon>
        <taxon>Spermatophyta</taxon>
        <taxon>Magnoliopsida</taxon>
        <taxon>eudicotyledons</taxon>
        <taxon>Gunneridae</taxon>
        <taxon>Pentapetalae</taxon>
        <taxon>asterids</taxon>
        <taxon>campanulids</taxon>
        <taxon>Asterales</taxon>
        <taxon>Asteraceae</taxon>
        <taxon>Asteroideae</taxon>
        <taxon>Anthemideae</taxon>
        <taxon>Anthemidinae</taxon>
        <taxon>Tanacetum</taxon>
    </lineage>
</organism>
<name>A0ABQ5DLW6_9ASTR</name>
<feature type="region of interest" description="Disordered" evidence="1">
    <location>
        <begin position="269"/>
        <end position="309"/>
    </location>
</feature>
<accession>A0ABQ5DLW6</accession>
<gene>
    <name evidence="2" type="ORF">Tco_0939829</name>
</gene>
<keyword evidence="3" id="KW-1185">Reference proteome</keyword>
<dbReference type="Proteomes" id="UP001151760">
    <property type="component" value="Unassembled WGS sequence"/>
</dbReference>
<feature type="compositionally biased region" description="Basic and acidic residues" evidence="1">
    <location>
        <begin position="13"/>
        <end position="22"/>
    </location>
</feature>
<protein>
    <submittedName>
        <fullName evidence="2">Uncharacterized protein</fullName>
    </submittedName>
</protein>
<feature type="region of interest" description="Disordered" evidence="1">
    <location>
        <begin position="1"/>
        <end position="22"/>
    </location>
</feature>
<feature type="compositionally biased region" description="Basic and acidic residues" evidence="1">
    <location>
        <begin position="286"/>
        <end position="309"/>
    </location>
</feature>
<evidence type="ECO:0000313" key="2">
    <source>
        <dbReference type="EMBL" id="GJT39964.1"/>
    </source>
</evidence>
<proteinExistence type="predicted"/>
<reference evidence="2" key="1">
    <citation type="journal article" date="2022" name="Int. J. Mol. Sci.">
        <title>Draft Genome of Tanacetum Coccineum: Genomic Comparison of Closely Related Tanacetum-Family Plants.</title>
        <authorList>
            <person name="Yamashiro T."/>
            <person name="Shiraishi A."/>
            <person name="Nakayama K."/>
            <person name="Satake H."/>
        </authorList>
    </citation>
    <scope>NUCLEOTIDE SEQUENCE</scope>
</reference>